<feature type="transmembrane region" description="Helical" evidence="1">
    <location>
        <begin position="224"/>
        <end position="257"/>
    </location>
</feature>
<dbReference type="GO" id="GO:0000271">
    <property type="term" value="P:polysaccharide biosynthetic process"/>
    <property type="evidence" value="ECO:0007669"/>
    <property type="project" value="TreeGrafter"/>
</dbReference>
<feature type="domain" description="Acyltransferase 3" evidence="2">
    <location>
        <begin position="6"/>
        <end position="325"/>
    </location>
</feature>
<dbReference type="AlphaFoldDB" id="A0A8T6ZAL3"/>
<gene>
    <name evidence="3" type="ORF">NH14_011095</name>
</gene>
<dbReference type="InterPro" id="IPR002656">
    <property type="entry name" value="Acyl_transf_3_dom"/>
</dbReference>
<keyword evidence="1" id="KW-1133">Transmembrane helix</keyword>
<sequence>MHTTNRSLEGLRGTAALLVVFFHMKILSAYSGVVQNGYLSVDLFFVLSGYVICSAYASRLTNSREVFRFVVRRIGRLWPLHALSSVLFYGLLSLHAVMSHQPVVVPTPAEFVSLLTMTNGFNLFDHNIGNSVSWSAGDEIYVYVVFAVTCMALRVRVSVLFAAFAILGALIAFRINAEYCFTHGACYDMTYSFGWARCLAGFFIGALVARHGDALHFLTSKKCQVIAAISALVLLQIAAVVPPLAFGAPIIFGLLVASLARDSGPVASLLRTRALQYLGEVSYALYLSHAVFLVYFVNLVDVPGRHVAWQAGCCAGFLFASFALAHFLHRYIEVPLREQIYAFAERMPVIRGRNETGLTAND</sequence>
<evidence type="ECO:0000313" key="4">
    <source>
        <dbReference type="Proteomes" id="UP000030460"/>
    </source>
</evidence>
<dbReference type="Pfam" id="PF01757">
    <property type="entry name" value="Acyl_transf_3"/>
    <property type="match status" value="1"/>
</dbReference>
<feature type="transmembrane region" description="Helical" evidence="1">
    <location>
        <begin position="78"/>
        <end position="98"/>
    </location>
</feature>
<feature type="transmembrane region" description="Helical" evidence="1">
    <location>
        <begin position="37"/>
        <end position="57"/>
    </location>
</feature>
<evidence type="ECO:0000313" key="3">
    <source>
        <dbReference type="EMBL" id="NLP61702.1"/>
    </source>
</evidence>
<comment type="caution">
    <text evidence="3">The sequence shown here is derived from an EMBL/GenBank/DDBJ whole genome shotgun (WGS) entry which is preliminary data.</text>
</comment>
<feature type="transmembrane region" description="Helical" evidence="1">
    <location>
        <begin position="12"/>
        <end position="31"/>
    </location>
</feature>
<feature type="transmembrane region" description="Helical" evidence="1">
    <location>
        <begin position="277"/>
        <end position="297"/>
    </location>
</feature>
<feature type="transmembrane region" description="Helical" evidence="1">
    <location>
        <begin position="140"/>
        <end position="173"/>
    </location>
</feature>
<keyword evidence="3" id="KW-0808">Transferase</keyword>
<reference evidence="3" key="1">
    <citation type="journal article" date="2015" name="Genome Announc.">
        <title>Draft Genome Sequence of the Polyhydroxyalkanoate-Producing Bacterium Burkholderia sacchari LMG 19450 Isolated from Brazilian Sugarcane Plantation Soil.</title>
        <authorList>
            <person name="Alexandrino P.M."/>
            <person name="Mendonca T.T."/>
            <person name="Guaman Bautista L.P."/>
            <person name="Cherix J."/>
            <person name="Lozano-Sakalauskas G.C."/>
            <person name="Fujita A."/>
            <person name="Ramos Filho E."/>
            <person name="Long P."/>
            <person name="Padilla G."/>
            <person name="Taciro M.K."/>
            <person name="Gomez J.G."/>
            <person name="Silva L.F."/>
        </authorList>
    </citation>
    <scope>NUCLEOTIDE SEQUENCE</scope>
    <source>
        <strain evidence="3">LMG 19450</strain>
    </source>
</reference>
<dbReference type="OrthoDB" id="9814807at2"/>
<dbReference type="InterPro" id="IPR050879">
    <property type="entry name" value="Acyltransferase_3"/>
</dbReference>
<evidence type="ECO:0000259" key="2">
    <source>
        <dbReference type="Pfam" id="PF01757"/>
    </source>
</evidence>
<dbReference type="Proteomes" id="UP000030460">
    <property type="component" value="Unassembled WGS sequence"/>
</dbReference>
<keyword evidence="3" id="KW-0012">Acyltransferase</keyword>
<evidence type="ECO:0000256" key="1">
    <source>
        <dbReference type="SAM" id="Phobius"/>
    </source>
</evidence>
<proteinExistence type="predicted"/>
<dbReference type="PANTHER" id="PTHR23028:SF131">
    <property type="entry name" value="BLR2367 PROTEIN"/>
    <property type="match status" value="1"/>
</dbReference>
<keyword evidence="4" id="KW-1185">Reference proteome</keyword>
<dbReference type="GO" id="GO:0016747">
    <property type="term" value="F:acyltransferase activity, transferring groups other than amino-acyl groups"/>
    <property type="evidence" value="ECO:0007669"/>
    <property type="project" value="InterPro"/>
</dbReference>
<organism evidence="3 4">
    <name type="scientific">Paraburkholderia sacchari</name>
    <dbReference type="NCBI Taxonomy" id="159450"/>
    <lineage>
        <taxon>Bacteria</taxon>
        <taxon>Pseudomonadati</taxon>
        <taxon>Pseudomonadota</taxon>
        <taxon>Betaproteobacteria</taxon>
        <taxon>Burkholderiales</taxon>
        <taxon>Burkholderiaceae</taxon>
        <taxon>Paraburkholderia</taxon>
    </lineage>
</organism>
<keyword evidence="1" id="KW-0812">Transmembrane</keyword>
<accession>A0A8T6ZAL3</accession>
<keyword evidence="1" id="KW-0472">Membrane</keyword>
<name>A0A8T6ZAL3_9BURK</name>
<protein>
    <submittedName>
        <fullName evidence="3">Acyltransferase</fullName>
    </submittedName>
</protein>
<feature type="transmembrane region" description="Helical" evidence="1">
    <location>
        <begin position="194"/>
        <end position="212"/>
    </location>
</feature>
<dbReference type="EMBL" id="JTDB02000002">
    <property type="protein sequence ID" value="NLP61702.1"/>
    <property type="molecule type" value="Genomic_DNA"/>
</dbReference>
<feature type="transmembrane region" description="Helical" evidence="1">
    <location>
        <begin position="309"/>
        <end position="328"/>
    </location>
</feature>
<dbReference type="GO" id="GO:0016020">
    <property type="term" value="C:membrane"/>
    <property type="evidence" value="ECO:0007669"/>
    <property type="project" value="TreeGrafter"/>
</dbReference>
<dbReference type="PANTHER" id="PTHR23028">
    <property type="entry name" value="ACETYLTRANSFERASE"/>
    <property type="match status" value="1"/>
</dbReference>
<reference evidence="3" key="2">
    <citation type="submission" date="2020-04" db="EMBL/GenBank/DDBJ databases">
        <authorList>
            <person name="Alexandrino P."/>
            <person name="Mendonca T."/>
            <person name="Guaman L."/>
            <person name="Cherix J."/>
            <person name="Lozano-Sakalauskas G."/>
            <person name="Fujita A."/>
            <person name="Filho E.R."/>
            <person name="Long P."/>
            <person name="Padilla G."/>
            <person name="Taciro M.K."/>
            <person name="Gomez J.G."/>
            <person name="Silva L.F."/>
            <person name="Torres M."/>
        </authorList>
    </citation>
    <scope>NUCLEOTIDE SEQUENCE</scope>
    <source>
        <strain evidence="3">LMG 19450</strain>
    </source>
</reference>
<dbReference type="RefSeq" id="WP_052148093.1">
    <property type="nucleotide sequence ID" value="NZ_CADFGF010000001.1"/>
</dbReference>